<comment type="cofactor">
    <cofactor evidence="1 5">
        <name>FAD</name>
        <dbReference type="ChEBI" id="CHEBI:57692"/>
    </cofactor>
</comment>
<evidence type="ECO:0000256" key="4">
    <source>
        <dbReference type="ARBA" id="ARBA00022827"/>
    </source>
</evidence>
<dbReference type="Pfam" id="PF02770">
    <property type="entry name" value="Acyl-CoA_dh_M"/>
    <property type="match status" value="1"/>
</dbReference>
<dbReference type="InterPro" id="IPR013786">
    <property type="entry name" value="AcylCoA_DH/ox_N"/>
</dbReference>
<evidence type="ECO:0000256" key="2">
    <source>
        <dbReference type="ARBA" id="ARBA00009347"/>
    </source>
</evidence>
<dbReference type="InterPro" id="IPR009100">
    <property type="entry name" value="AcylCoA_DH/oxidase_NM_dom_sf"/>
</dbReference>
<dbReference type="InterPro" id="IPR006089">
    <property type="entry name" value="Acyl-CoA_DH_CS"/>
</dbReference>
<dbReference type="Pfam" id="PF00441">
    <property type="entry name" value="Acyl-CoA_dh_1"/>
    <property type="match status" value="1"/>
</dbReference>
<comment type="similarity">
    <text evidence="2 5">Belongs to the acyl-CoA dehydrogenase family.</text>
</comment>
<dbReference type="Pfam" id="PF02771">
    <property type="entry name" value="Acyl-CoA_dh_N"/>
    <property type="match status" value="1"/>
</dbReference>
<feature type="domain" description="Acyl-CoA dehydrogenase/oxidase C-terminal" evidence="6">
    <location>
        <begin position="231"/>
        <end position="380"/>
    </location>
</feature>
<reference evidence="10" key="1">
    <citation type="journal article" date="2019" name="Int. J. Syst. Evol. Microbiol.">
        <title>The Global Catalogue of Microorganisms (GCM) 10K type strain sequencing project: providing services to taxonomists for standard genome sequencing and annotation.</title>
        <authorList>
            <consortium name="The Broad Institute Genomics Platform"/>
            <consortium name="The Broad Institute Genome Sequencing Center for Infectious Disease"/>
            <person name="Wu L."/>
            <person name="Ma J."/>
        </authorList>
    </citation>
    <scope>NUCLEOTIDE SEQUENCE [LARGE SCALE GENOMIC DNA]</scope>
    <source>
        <strain evidence="10">CGMCC 1.19062</strain>
    </source>
</reference>
<comment type="caution">
    <text evidence="9">The sequence shown here is derived from an EMBL/GenBank/DDBJ whole genome shotgun (WGS) entry which is preliminary data.</text>
</comment>
<evidence type="ECO:0000256" key="5">
    <source>
        <dbReference type="RuleBase" id="RU362125"/>
    </source>
</evidence>
<evidence type="ECO:0000259" key="7">
    <source>
        <dbReference type="Pfam" id="PF02770"/>
    </source>
</evidence>
<dbReference type="Gene3D" id="2.40.110.10">
    <property type="entry name" value="Butyryl-CoA Dehydrogenase, subunit A, domain 2"/>
    <property type="match status" value="1"/>
</dbReference>
<dbReference type="InterPro" id="IPR036250">
    <property type="entry name" value="AcylCo_DH-like_C"/>
</dbReference>
<protein>
    <submittedName>
        <fullName evidence="9">Acyl-CoA dehydrogenase family protein</fullName>
        <ecNumber evidence="9">1.-.-.-</ecNumber>
    </submittedName>
</protein>
<accession>A0ABW5DWT2</accession>
<dbReference type="SUPFAM" id="SSF47203">
    <property type="entry name" value="Acyl-CoA dehydrogenase C-terminal domain-like"/>
    <property type="match status" value="1"/>
</dbReference>
<feature type="domain" description="Acyl-CoA oxidase/dehydrogenase middle" evidence="7">
    <location>
        <begin position="126"/>
        <end position="219"/>
    </location>
</feature>
<keyword evidence="3 5" id="KW-0285">Flavoprotein</keyword>
<keyword evidence="4 5" id="KW-0274">FAD</keyword>
<dbReference type="InterPro" id="IPR009075">
    <property type="entry name" value="AcylCo_DH/oxidase_C"/>
</dbReference>
<dbReference type="InterPro" id="IPR037069">
    <property type="entry name" value="AcylCoA_DH/ox_N_sf"/>
</dbReference>
<feature type="domain" description="Acyl-CoA dehydrogenase/oxidase N-terminal" evidence="8">
    <location>
        <begin position="44"/>
        <end position="122"/>
    </location>
</feature>
<organism evidence="9 10">
    <name type="scientific">Lacibacterium aquatile</name>
    <dbReference type="NCBI Taxonomy" id="1168082"/>
    <lineage>
        <taxon>Bacteria</taxon>
        <taxon>Pseudomonadati</taxon>
        <taxon>Pseudomonadota</taxon>
        <taxon>Alphaproteobacteria</taxon>
        <taxon>Rhodospirillales</taxon>
        <taxon>Rhodospirillaceae</taxon>
    </lineage>
</organism>
<dbReference type="EC" id="1.-.-.-" evidence="9"/>
<keyword evidence="5 9" id="KW-0560">Oxidoreductase</keyword>
<sequence length="382" mass="40673">MDRFAHLHLPFCEPRHAALATEADGLATAITAGLPHGHGNVDDICRQLVKDLGAAGLLKYATPDASGEIESRALCVLRETLAYRHGLADFAFAMQGLGSGAISLEGSEALKKAWLPKVAAGEAIAAFALSEPEAGSDVAAMSCAARREGDSYILDGEKTWISNGGIADFYTVFARTGEAPGTRGISAFLVPADARGLKIAERIDVVAPHPLARLVFENCRIPADHLLGKPGEGFKLAMRTLDIFRASVAAAALGFARRALDEALSFAKGRKMFGQTLADFQLTQAKLADMATTIDGAALLTYRCAWARDVQKKRTTREAAMAKLTATEGAQRVIDDAVQILGGRGVVHGAITESLYREIRSLRIYEGASEVQKLIIARDLLG</sequence>
<evidence type="ECO:0000259" key="8">
    <source>
        <dbReference type="Pfam" id="PF02771"/>
    </source>
</evidence>
<evidence type="ECO:0000256" key="1">
    <source>
        <dbReference type="ARBA" id="ARBA00001974"/>
    </source>
</evidence>
<evidence type="ECO:0000256" key="3">
    <source>
        <dbReference type="ARBA" id="ARBA00022630"/>
    </source>
</evidence>
<dbReference type="EMBL" id="JBHUIP010000014">
    <property type="protein sequence ID" value="MFD2264924.1"/>
    <property type="molecule type" value="Genomic_DNA"/>
</dbReference>
<dbReference type="PANTHER" id="PTHR43884">
    <property type="entry name" value="ACYL-COA DEHYDROGENASE"/>
    <property type="match status" value="1"/>
</dbReference>
<dbReference type="Gene3D" id="1.10.540.10">
    <property type="entry name" value="Acyl-CoA dehydrogenase/oxidase, N-terminal domain"/>
    <property type="match status" value="1"/>
</dbReference>
<dbReference type="PROSITE" id="PS00072">
    <property type="entry name" value="ACYL_COA_DH_1"/>
    <property type="match status" value="1"/>
</dbReference>
<dbReference type="InterPro" id="IPR046373">
    <property type="entry name" value="Acyl-CoA_Oxase/DH_mid-dom_sf"/>
</dbReference>
<evidence type="ECO:0000313" key="9">
    <source>
        <dbReference type="EMBL" id="MFD2264924.1"/>
    </source>
</evidence>
<keyword evidence="10" id="KW-1185">Reference proteome</keyword>
<dbReference type="GO" id="GO:0016491">
    <property type="term" value="F:oxidoreductase activity"/>
    <property type="evidence" value="ECO:0007669"/>
    <property type="project" value="UniProtKB-KW"/>
</dbReference>
<evidence type="ECO:0000313" key="10">
    <source>
        <dbReference type="Proteomes" id="UP001597295"/>
    </source>
</evidence>
<gene>
    <name evidence="9" type="ORF">ACFSM5_18605</name>
</gene>
<dbReference type="Gene3D" id="1.20.140.10">
    <property type="entry name" value="Butyryl-CoA Dehydrogenase, subunit A, domain 3"/>
    <property type="match status" value="1"/>
</dbReference>
<dbReference type="SUPFAM" id="SSF56645">
    <property type="entry name" value="Acyl-CoA dehydrogenase NM domain-like"/>
    <property type="match status" value="1"/>
</dbReference>
<dbReference type="PANTHER" id="PTHR43884:SF22">
    <property type="entry name" value="BLR3437 PROTEIN"/>
    <property type="match status" value="1"/>
</dbReference>
<dbReference type="InterPro" id="IPR006091">
    <property type="entry name" value="Acyl-CoA_Oxase/DH_mid-dom"/>
</dbReference>
<evidence type="ECO:0000259" key="6">
    <source>
        <dbReference type="Pfam" id="PF00441"/>
    </source>
</evidence>
<proteinExistence type="inferred from homology"/>
<name>A0ABW5DWT2_9PROT</name>
<dbReference type="Proteomes" id="UP001597295">
    <property type="component" value="Unassembled WGS sequence"/>
</dbReference>
<dbReference type="RefSeq" id="WP_379878067.1">
    <property type="nucleotide sequence ID" value="NZ_JBHUIP010000014.1"/>
</dbReference>